<dbReference type="Proteomes" id="UP000613452">
    <property type="component" value="Unassembled WGS sequence"/>
</dbReference>
<accession>A0ABD4LLS6</accession>
<proteinExistence type="predicted"/>
<dbReference type="EMBL" id="JAEFBZ010000007">
    <property type="protein sequence ID" value="MBK1611723.1"/>
    <property type="molecule type" value="Genomic_DNA"/>
</dbReference>
<gene>
    <name evidence="1" type="ORF">JCR31_28180</name>
</gene>
<organism evidence="1 2">
    <name type="scientific">Bacillus cereus</name>
    <dbReference type="NCBI Taxonomy" id="1396"/>
    <lineage>
        <taxon>Bacteria</taxon>
        <taxon>Bacillati</taxon>
        <taxon>Bacillota</taxon>
        <taxon>Bacilli</taxon>
        <taxon>Bacillales</taxon>
        <taxon>Bacillaceae</taxon>
        <taxon>Bacillus</taxon>
        <taxon>Bacillus cereus group</taxon>
    </lineage>
</organism>
<name>A0ABD4LLS6_BACCE</name>
<sequence length="79" mass="9120">MKKRSRVFLAKKAEGKKNVRGLKKGQGRIIGNQYVPEHYHKIGIVVDIVRVTHNGEIVCYDKVRDMNQYVNPKDIAIKE</sequence>
<evidence type="ECO:0000313" key="1">
    <source>
        <dbReference type="EMBL" id="MBK1611723.1"/>
    </source>
</evidence>
<dbReference type="AlphaFoldDB" id="A0ABD4LLS6"/>
<dbReference type="RefSeq" id="WP_200152563.1">
    <property type="nucleotide sequence ID" value="NZ_JAEFBZ010000007.1"/>
</dbReference>
<evidence type="ECO:0000313" key="2">
    <source>
        <dbReference type="Proteomes" id="UP000613452"/>
    </source>
</evidence>
<reference evidence="1 2" key="1">
    <citation type="submission" date="2020-12" db="EMBL/GenBank/DDBJ databases">
        <title>Genome assembly for a thermostable protease producing Bacillus cereus MAKP1 strain isolated from chicken gut.</title>
        <authorList>
            <person name="Malaviya A."/>
        </authorList>
    </citation>
    <scope>NUCLEOTIDE SEQUENCE [LARGE SCALE GENOMIC DNA]</scope>
    <source>
        <strain evidence="1 2">MAKP1</strain>
    </source>
</reference>
<comment type="caution">
    <text evidence="1">The sequence shown here is derived from an EMBL/GenBank/DDBJ whole genome shotgun (WGS) entry which is preliminary data.</text>
</comment>
<protein>
    <submittedName>
        <fullName evidence="1">Uncharacterized protein</fullName>
    </submittedName>
</protein>